<dbReference type="PANTHER" id="PTHR44688">
    <property type="entry name" value="DNA-BINDING TRANSCRIPTIONAL ACTIVATOR DEVR_DOSR"/>
    <property type="match status" value="1"/>
</dbReference>
<dbReference type="SMART" id="SM00421">
    <property type="entry name" value="HTH_LUXR"/>
    <property type="match status" value="1"/>
</dbReference>
<name>A0AB73IM77_9BURK</name>
<evidence type="ECO:0000256" key="3">
    <source>
        <dbReference type="ARBA" id="ARBA00023163"/>
    </source>
</evidence>
<keyword evidence="1" id="KW-0805">Transcription regulation</keyword>
<dbReference type="SUPFAM" id="SSF52172">
    <property type="entry name" value="CheY-like"/>
    <property type="match status" value="1"/>
</dbReference>
<dbReference type="InterPro" id="IPR011006">
    <property type="entry name" value="CheY-like_superfamily"/>
</dbReference>
<dbReference type="GO" id="GO:0006355">
    <property type="term" value="P:regulation of DNA-templated transcription"/>
    <property type="evidence" value="ECO:0007669"/>
    <property type="project" value="InterPro"/>
</dbReference>
<evidence type="ECO:0000256" key="2">
    <source>
        <dbReference type="ARBA" id="ARBA00023125"/>
    </source>
</evidence>
<dbReference type="GO" id="GO:0000160">
    <property type="term" value="P:phosphorelay signal transduction system"/>
    <property type="evidence" value="ECO:0007669"/>
    <property type="project" value="InterPro"/>
</dbReference>
<organism evidence="7 8">
    <name type="scientific">Paraburkholderia caledonica</name>
    <dbReference type="NCBI Taxonomy" id="134536"/>
    <lineage>
        <taxon>Bacteria</taxon>
        <taxon>Pseudomonadati</taxon>
        <taxon>Pseudomonadota</taxon>
        <taxon>Betaproteobacteria</taxon>
        <taxon>Burkholderiales</taxon>
        <taxon>Burkholderiaceae</taxon>
        <taxon>Paraburkholderia</taxon>
    </lineage>
</organism>
<feature type="domain" description="Response regulatory" evidence="6">
    <location>
        <begin position="1"/>
        <end position="55"/>
    </location>
</feature>
<reference evidence="7" key="1">
    <citation type="submission" date="2023-07" db="EMBL/GenBank/DDBJ databases">
        <title>Sorghum-associated microbial communities from plants grown in Nebraska, USA.</title>
        <authorList>
            <person name="Schachtman D."/>
        </authorList>
    </citation>
    <scope>NUCLEOTIDE SEQUENCE</scope>
    <source>
        <strain evidence="7">DS1061</strain>
    </source>
</reference>
<dbReference type="Gene3D" id="3.40.50.2300">
    <property type="match status" value="1"/>
</dbReference>
<dbReference type="AlphaFoldDB" id="A0AB73IM77"/>
<evidence type="ECO:0000259" key="6">
    <source>
        <dbReference type="PROSITE" id="PS50110"/>
    </source>
</evidence>
<dbReference type="CDD" id="cd06170">
    <property type="entry name" value="LuxR_C_like"/>
    <property type="match status" value="1"/>
</dbReference>
<dbReference type="InterPro" id="IPR036388">
    <property type="entry name" value="WH-like_DNA-bd_sf"/>
</dbReference>
<dbReference type="PANTHER" id="PTHR44688:SF16">
    <property type="entry name" value="DNA-BINDING TRANSCRIPTIONAL ACTIVATOR DEVR_DOSR"/>
    <property type="match status" value="1"/>
</dbReference>
<keyword evidence="2" id="KW-0238">DNA-binding</keyword>
<comment type="caution">
    <text evidence="7">The sequence shown here is derived from an EMBL/GenBank/DDBJ whole genome shotgun (WGS) entry which is preliminary data.</text>
</comment>
<proteinExistence type="predicted"/>
<feature type="domain" description="HTH luxR-type" evidence="5">
    <location>
        <begin position="71"/>
        <end position="136"/>
    </location>
</feature>
<gene>
    <name evidence="7" type="ORF">J2793_006554</name>
</gene>
<dbReference type="Gene3D" id="1.10.10.10">
    <property type="entry name" value="Winged helix-like DNA-binding domain superfamily/Winged helix DNA-binding domain"/>
    <property type="match status" value="1"/>
</dbReference>
<dbReference type="EMBL" id="JAURTK010000015">
    <property type="protein sequence ID" value="MDP9651079.1"/>
    <property type="molecule type" value="Genomic_DNA"/>
</dbReference>
<evidence type="ECO:0000259" key="5">
    <source>
        <dbReference type="PROSITE" id="PS50043"/>
    </source>
</evidence>
<dbReference type="PRINTS" id="PR00038">
    <property type="entry name" value="HTHLUXR"/>
</dbReference>
<keyword evidence="3" id="KW-0804">Transcription</keyword>
<dbReference type="PROSITE" id="PS50043">
    <property type="entry name" value="HTH_LUXR_2"/>
    <property type="match status" value="1"/>
</dbReference>
<comment type="caution">
    <text evidence="4">Lacks conserved residue(s) required for the propagation of feature annotation.</text>
</comment>
<dbReference type="Pfam" id="PF00196">
    <property type="entry name" value="GerE"/>
    <property type="match status" value="1"/>
</dbReference>
<dbReference type="InterPro" id="IPR001789">
    <property type="entry name" value="Sig_transdc_resp-reg_receiver"/>
</dbReference>
<evidence type="ECO:0000256" key="4">
    <source>
        <dbReference type="PROSITE-ProRule" id="PRU00169"/>
    </source>
</evidence>
<dbReference type="InterPro" id="IPR000792">
    <property type="entry name" value="Tscrpt_reg_LuxR_C"/>
</dbReference>
<dbReference type="InterPro" id="IPR016032">
    <property type="entry name" value="Sig_transdc_resp-reg_C-effctor"/>
</dbReference>
<dbReference type="Proteomes" id="UP001229486">
    <property type="component" value="Unassembled WGS sequence"/>
</dbReference>
<protein>
    <submittedName>
        <fullName evidence="7">FixJ family two-component response regulator</fullName>
    </submittedName>
</protein>
<dbReference type="GO" id="GO:0003677">
    <property type="term" value="F:DNA binding"/>
    <property type="evidence" value="ECO:0007669"/>
    <property type="project" value="UniProtKB-KW"/>
</dbReference>
<sequence>MQESLIVDRPAMPIIFITGREDVRAIVQAMKAGAVEFLTKPFDDDALLVAIHDAITRSASLVRQESRKAELRARFEALTRREREVYALIVEGLLNREIGAELSISEITVKAHRGQVMRKMEAESLAELVRMAAEIEHWTEPHTSGTC</sequence>
<evidence type="ECO:0000313" key="7">
    <source>
        <dbReference type="EMBL" id="MDP9651079.1"/>
    </source>
</evidence>
<dbReference type="PROSITE" id="PS50110">
    <property type="entry name" value="RESPONSE_REGULATORY"/>
    <property type="match status" value="1"/>
</dbReference>
<evidence type="ECO:0000313" key="8">
    <source>
        <dbReference type="Proteomes" id="UP001229486"/>
    </source>
</evidence>
<dbReference type="SUPFAM" id="SSF46894">
    <property type="entry name" value="C-terminal effector domain of the bipartite response regulators"/>
    <property type="match status" value="1"/>
</dbReference>
<accession>A0AB73IM77</accession>
<dbReference type="Pfam" id="PF00072">
    <property type="entry name" value="Response_reg"/>
    <property type="match status" value="1"/>
</dbReference>
<evidence type="ECO:0000256" key="1">
    <source>
        <dbReference type="ARBA" id="ARBA00023015"/>
    </source>
</evidence>